<evidence type="ECO:0000256" key="1">
    <source>
        <dbReference type="ARBA" id="ARBA00022690"/>
    </source>
</evidence>
<dbReference type="InterPro" id="IPR010359">
    <property type="entry name" value="IrrE_HExxH"/>
</dbReference>
<dbReference type="PANTHER" id="PTHR43236:SF1">
    <property type="entry name" value="BLL7220 PROTEIN"/>
    <property type="match status" value="1"/>
</dbReference>
<evidence type="ECO:0000313" key="5">
    <source>
        <dbReference type="EMBL" id="NUU46041.1"/>
    </source>
</evidence>
<keyword evidence="6" id="KW-1185">Reference proteome</keyword>
<evidence type="ECO:0000313" key="6">
    <source>
        <dbReference type="Proteomes" id="UP000536441"/>
    </source>
</evidence>
<evidence type="ECO:0000259" key="4">
    <source>
        <dbReference type="Pfam" id="PF09394"/>
    </source>
</evidence>
<sequence length="375" mass="41808">MFRRWRAQRPSYRRTTARNCFASRNSSRCAALEEKIVARSAAAAVRLDAVAAAKRVHRELDLKERVTEAGGLVDIFEVIRDLGIPLVFKPLNSALGLCLPAPLRGIMVTTRRGLHIQRFTAAHELGHVVLEHAGSVDRVILERAPQPEDDGRDLQEVAADAFAAEMMLPRWLYRHHIRAQGWTVASHLRDPDVVYQLALRMGTSYEAACWGLLSHQILNYADVTRLRNAQVAKLKHRLGEEHRPGSSWSDVWRLTERDNGARLIGNPDDLLRIELDEAAGSGHQWQTEALREAGYSVLSDQSDFSREPLHYGASSRRTVIVRPPESGIGDVTMHESQPWAGALPDDTTFSIELALEGPEAGGMSRAARRRFGGQS</sequence>
<dbReference type="Proteomes" id="UP000536441">
    <property type="component" value="Unassembled WGS sequence"/>
</dbReference>
<proteinExistence type="predicted"/>
<reference evidence="5 6" key="1">
    <citation type="submission" date="2020-05" db="EMBL/GenBank/DDBJ databases">
        <title>Genome Sequencing of Type Strains.</title>
        <authorList>
            <person name="Lemaire J.F."/>
            <person name="Inderbitzin P."/>
            <person name="Gregorio O.A."/>
            <person name="Collins S.B."/>
            <person name="Wespe N."/>
            <person name="Knight-Connoni V."/>
        </authorList>
    </citation>
    <scope>NUCLEOTIDE SEQUENCE [LARGE SCALE GENOMIC DNA]</scope>
    <source>
        <strain evidence="5 6">DSM 100049</strain>
    </source>
</reference>
<feature type="domain" description="IrrE N-terminal-like" evidence="3">
    <location>
        <begin position="81"/>
        <end position="209"/>
    </location>
</feature>
<keyword evidence="2" id="KW-0789">Thiol protease inhibitor</keyword>
<dbReference type="GO" id="GO:0004869">
    <property type="term" value="F:cysteine-type endopeptidase inhibitor activity"/>
    <property type="evidence" value="ECO:0007669"/>
    <property type="project" value="UniProtKB-KW"/>
</dbReference>
<name>A0A7Y6EG67_9SPHN</name>
<dbReference type="InterPro" id="IPR018990">
    <property type="entry name" value="Prot_inh_I42_chagasin"/>
</dbReference>
<dbReference type="AlphaFoldDB" id="A0A7Y6EG67"/>
<dbReference type="EMBL" id="JABMCH010000051">
    <property type="protein sequence ID" value="NUU46041.1"/>
    <property type="molecule type" value="Genomic_DNA"/>
</dbReference>
<comment type="caution">
    <text evidence="5">The sequence shown here is derived from an EMBL/GenBank/DDBJ whole genome shotgun (WGS) entry which is preliminary data.</text>
</comment>
<accession>A0A7Y6EG67</accession>
<gene>
    <name evidence="5" type="ORF">HP438_03495</name>
</gene>
<evidence type="ECO:0000256" key="2">
    <source>
        <dbReference type="ARBA" id="ARBA00022704"/>
    </source>
</evidence>
<feature type="domain" description="Proteinase inhibitor I42 chagasin" evidence="4">
    <location>
        <begin position="269"/>
        <end position="352"/>
    </location>
</feature>
<dbReference type="SUPFAM" id="SSF141066">
    <property type="entry name" value="ICP-like"/>
    <property type="match status" value="1"/>
</dbReference>
<dbReference type="PANTHER" id="PTHR43236">
    <property type="entry name" value="ANTITOXIN HIGA1"/>
    <property type="match status" value="1"/>
</dbReference>
<dbReference type="Pfam" id="PF09394">
    <property type="entry name" value="Inhibitor_I42"/>
    <property type="match status" value="1"/>
</dbReference>
<keyword evidence="1" id="KW-0646">Protease inhibitor</keyword>
<evidence type="ECO:0000259" key="3">
    <source>
        <dbReference type="Pfam" id="PF06114"/>
    </source>
</evidence>
<dbReference type="Gene3D" id="2.60.40.2020">
    <property type="match status" value="1"/>
</dbReference>
<dbReference type="InterPro" id="IPR036331">
    <property type="entry name" value="Chagasin-like_sf"/>
</dbReference>
<dbReference type="Pfam" id="PF06114">
    <property type="entry name" value="Peptidase_M78"/>
    <property type="match status" value="1"/>
</dbReference>
<protein>
    <submittedName>
        <fullName evidence="5">ImmA/IrrE family metallo-endopeptidase</fullName>
    </submittedName>
</protein>
<dbReference type="InterPro" id="IPR052345">
    <property type="entry name" value="Rad_response_metalloprotease"/>
</dbReference>
<dbReference type="Gene3D" id="1.10.10.2910">
    <property type="match status" value="1"/>
</dbReference>
<organism evidence="5 6">
    <name type="scientific">Sphingomonas zeae</name>
    <dbReference type="NCBI Taxonomy" id="1646122"/>
    <lineage>
        <taxon>Bacteria</taxon>
        <taxon>Pseudomonadati</taxon>
        <taxon>Pseudomonadota</taxon>
        <taxon>Alphaproteobacteria</taxon>
        <taxon>Sphingomonadales</taxon>
        <taxon>Sphingomonadaceae</taxon>
        <taxon>Sphingomonas</taxon>
    </lineage>
</organism>